<keyword evidence="6 8" id="KW-0131">Cell cycle</keyword>
<sequence length="494" mass="54547">MKLKELLRVLPFYETNSATIDTIEFNNIEMDSRKVKQGNVFICISGFTVDGHDYVTEAEANGAVAVIAEKSISVKVSIPIIMVTDTNRALPILAAKYFDYPTAKLPLIGVTGTNGKTTVTYLLEKIFNLHKKKTGVIGTIQLKIGEDTYPVANTTPDALMLQRIFDKMRNDNVKQAIMEVSSHALDLGRVYGCEFDIAIFTNLSQDHLDYHTDLQDYLRAKSLLFSQLGNSYSSESPKFAVINEDDPSSNLLKHSTAQHVLTYGCKNKANVMAEDVRLEATGTSFQLNSPVGKINISSRLIGMFNVYNMLAASAAAIAARVPLPVIKAAFENIQGVNGRFEPVAEGQDFAVIVDYAHTPDSLENVLQTSKEFAKEKVYVVVGCGGDRDRSKRPLMATIALKYADHALFTSDNPRTENPKEILDDMTEGLDASDGSFEVIEDRQAAIIKAVKYAKKDDIILIAGKGHETYQIIGHTKYDFDDREVARTAIHAKEK</sequence>
<dbReference type="Gene3D" id="3.90.190.20">
    <property type="entry name" value="Mur ligase, C-terminal domain"/>
    <property type="match status" value="1"/>
</dbReference>
<comment type="cofactor">
    <cofactor evidence="8">
        <name>Mg(2+)</name>
        <dbReference type="ChEBI" id="CHEBI:18420"/>
    </cofactor>
</comment>
<keyword evidence="8" id="KW-0460">Magnesium</keyword>
<dbReference type="InterPro" id="IPR004101">
    <property type="entry name" value="Mur_ligase_C"/>
</dbReference>
<feature type="domain" description="Mur ligase central" evidence="12">
    <location>
        <begin position="110"/>
        <end position="316"/>
    </location>
</feature>
<evidence type="ECO:0000256" key="7">
    <source>
        <dbReference type="ARBA" id="ARBA00023316"/>
    </source>
</evidence>
<feature type="binding site" evidence="8">
    <location>
        <begin position="154"/>
        <end position="155"/>
    </location>
    <ligand>
        <name>UDP-N-acetyl-alpha-D-muramoyl-L-alanyl-D-glutamate</name>
        <dbReference type="ChEBI" id="CHEBI:83900"/>
    </ligand>
</feature>
<feature type="binding site" evidence="8">
    <location>
        <position position="387"/>
    </location>
    <ligand>
        <name>meso-2,6-diaminopimelate</name>
        <dbReference type="ChEBI" id="CHEBI:57791"/>
    </ligand>
</feature>
<dbReference type="Gene3D" id="3.40.1190.10">
    <property type="entry name" value="Mur-like, catalytic domain"/>
    <property type="match status" value="1"/>
</dbReference>
<dbReference type="Proteomes" id="UP001595772">
    <property type="component" value="Unassembled WGS sequence"/>
</dbReference>
<evidence type="ECO:0000256" key="5">
    <source>
        <dbReference type="ARBA" id="ARBA00022984"/>
    </source>
</evidence>
<comment type="function">
    <text evidence="8">Catalyzes the addition of meso-diaminopimelic acid to the nucleotide precursor UDP-N-acetylmuramoyl-L-alanyl-D-glutamate (UMAG) in the biosynthesis of bacterial cell-wall peptidoglycan.</text>
</comment>
<keyword evidence="8 13" id="KW-0436">Ligase</keyword>
<evidence type="ECO:0000256" key="1">
    <source>
        <dbReference type="ARBA" id="ARBA00004752"/>
    </source>
</evidence>
<keyword evidence="5 8" id="KW-0573">Peptidoglycan synthesis</keyword>
<dbReference type="Pfam" id="PF08245">
    <property type="entry name" value="Mur_ligase_M"/>
    <property type="match status" value="1"/>
</dbReference>
<feature type="binding site" evidence="8">
    <location>
        <begin position="411"/>
        <end position="414"/>
    </location>
    <ligand>
        <name>meso-2,6-diaminopimelate</name>
        <dbReference type="ChEBI" id="CHEBI:57791"/>
    </ligand>
</feature>
<keyword evidence="7 8" id="KW-0961">Cell wall biogenesis/degradation</keyword>
<dbReference type="InterPro" id="IPR035911">
    <property type="entry name" value="MurE/MurF_N"/>
</dbReference>
<feature type="binding site" evidence="8">
    <location>
        <position position="463"/>
    </location>
    <ligand>
        <name>meso-2,6-diaminopimelate</name>
        <dbReference type="ChEBI" id="CHEBI:57791"/>
    </ligand>
</feature>
<evidence type="ECO:0000256" key="2">
    <source>
        <dbReference type="ARBA" id="ARBA00005898"/>
    </source>
</evidence>
<evidence type="ECO:0000256" key="8">
    <source>
        <dbReference type="HAMAP-Rule" id="MF_00208"/>
    </source>
</evidence>
<evidence type="ECO:0000313" key="13">
    <source>
        <dbReference type="EMBL" id="MFC4023243.1"/>
    </source>
</evidence>
<reference evidence="14" key="1">
    <citation type="journal article" date="2019" name="Int. J. Syst. Evol. Microbiol.">
        <title>The Global Catalogue of Microorganisms (GCM) 10K type strain sequencing project: providing services to taxonomists for standard genome sequencing and annotation.</title>
        <authorList>
            <consortium name="The Broad Institute Genomics Platform"/>
            <consortium name="The Broad Institute Genome Sequencing Center for Infectious Disease"/>
            <person name="Wu L."/>
            <person name="Ma J."/>
        </authorList>
    </citation>
    <scope>NUCLEOTIDE SEQUENCE [LARGE SCALE GENOMIC DNA]</scope>
    <source>
        <strain evidence="14">IBRC-M 10703</strain>
    </source>
</reference>
<dbReference type="InterPro" id="IPR000713">
    <property type="entry name" value="Mur_ligase_N"/>
</dbReference>
<dbReference type="SUPFAM" id="SSF53623">
    <property type="entry name" value="MurD-like peptide ligases, catalytic domain"/>
    <property type="match status" value="1"/>
</dbReference>
<gene>
    <name evidence="8" type="primary">murE</name>
    <name evidence="13" type="ORF">ACFOUV_05335</name>
</gene>
<evidence type="ECO:0000256" key="3">
    <source>
        <dbReference type="ARBA" id="ARBA00022618"/>
    </source>
</evidence>
<comment type="PTM">
    <text evidence="8">Carboxylation is probably crucial for Mg(2+) binding and, consequently, for the gamma-phosphate positioning of ATP.</text>
</comment>
<evidence type="ECO:0000259" key="11">
    <source>
        <dbReference type="Pfam" id="PF02875"/>
    </source>
</evidence>
<dbReference type="InterPro" id="IPR013221">
    <property type="entry name" value="Mur_ligase_cen"/>
</dbReference>
<dbReference type="Gene3D" id="3.40.1390.10">
    <property type="entry name" value="MurE/MurF, N-terminal domain"/>
    <property type="match status" value="1"/>
</dbReference>
<keyword evidence="8" id="KW-0963">Cytoplasm</keyword>
<evidence type="ECO:0000313" key="14">
    <source>
        <dbReference type="Proteomes" id="UP001595772"/>
    </source>
</evidence>
<dbReference type="NCBIfam" id="NF001124">
    <property type="entry name" value="PRK00139.1-2"/>
    <property type="match status" value="1"/>
</dbReference>
<dbReference type="RefSeq" id="WP_379495767.1">
    <property type="nucleotide sequence ID" value="NZ_JBHSAO010000001.1"/>
</dbReference>
<feature type="domain" description="Mur ligase N-terminal catalytic" evidence="10">
    <location>
        <begin position="25"/>
        <end position="95"/>
    </location>
</feature>
<feature type="short sequence motif" description="Meso-diaminopimelate recognition motif" evidence="8">
    <location>
        <begin position="411"/>
        <end position="414"/>
    </location>
</feature>
<dbReference type="HAMAP" id="MF_00208">
    <property type="entry name" value="MurE"/>
    <property type="match status" value="1"/>
</dbReference>
<evidence type="ECO:0000256" key="4">
    <source>
        <dbReference type="ARBA" id="ARBA00022960"/>
    </source>
</evidence>
<dbReference type="PANTHER" id="PTHR23135">
    <property type="entry name" value="MUR LIGASE FAMILY MEMBER"/>
    <property type="match status" value="1"/>
</dbReference>
<dbReference type="SUPFAM" id="SSF63418">
    <property type="entry name" value="MurE/MurF N-terminal domain"/>
    <property type="match status" value="1"/>
</dbReference>
<evidence type="ECO:0000256" key="9">
    <source>
        <dbReference type="RuleBase" id="RU004135"/>
    </source>
</evidence>
<keyword evidence="8" id="KW-0067">ATP-binding</keyword>
<keyword evidence="3 8" id="KW-0132">Cell division</keyword>
<dbReference type="SUPFAM" id="SSF53244">
    <property type="entry name" value="MurD-like peptide ligases, peptide-binding domain"/>
    <property type="match status" value="1"/>
</dbReference>
<dbReference type="InterPro" id="IPR036615">
    <property type="entry name" value="Mur_ligase_C_dom_sf"/>
</dbReference>
<comment type="pathway">
    <text evidence="1 8 9">Cell wall biogenesis; peptidoglycan biosynthesis.</text>
</comment>
<organism evidence="13 14">
    <name type="scientific">Oceanobacillus longus</name>
    <dbReference type="NCBI Taxonomy" id="930120"/>
    <lineage>
        <taxon>Bacteria</taxon>
        <taxon>Bacillati</taxon>
        <taxon>Bacillota</taxon>
        <taxon>Bacilli</taxon>
        <taxon>Bacillales</taxon>
        <taxon>Bacillaceae</taxon>
        <taxon>Oceanobacillus</taxon>
    </lineage>
</organism>
<dbReference type="EMBL" id="JBHSAO010000001">
    <property type="protein sequence ID" value="MFC4023243.1"/>
    <property type="molecule type" value="Genomic_DNA"/>
</dbReference>
<accession>A0ABV8GUH3</accession>
<feature type="binding site" evidence="8">
    <location>
        <position position="181"/>
    </location>
    <ligand>
        <name>UDP-N-acetyl-alpha-D-muramoyl-L-alanyl-D-glutamate</name>
        <dbReference type="ChEBI" id="CHEBI:83900"/>
    </ligand>
</feature>
<dbReference type="EC" id="6.3.2.13" evidence="8"/>
<comment type="caution">
    <text evidence="13">The sequence shown here is derived from an EMBL/GenBank/DDBJ whole genome shotgun (WGS) entry which is preliminary data.</text>
</comment>
<evidence type="ECO:0000256" key="6">
    <source>
        <dbReference type="ARBA" id="ARBA00023306"/>
    </source>
</evidence>
<keyword evidence="14" id="KW-1185">Reference proteome</keyword>
<feature type="binding site" evidence="8">
    <location>
        <position position="189"/>
    </location>
    <ligand>
        <name>UDP-N-acetyl-alpha-D-muramoyl-L-alanyl-D-glutamate</name>
        <dbReference type="ChEBI" id="CHEBI:83900"/>
    </ligand>
</feature>
<dbReference type="NCBIfam" id="NF001126">
    <property type="entry name" value="PRK00139.1-4"/>
    <property type="match status" value="1"/>
</dbReference>
<feature type="binding site" evidence="8">
    <location>
        <position position="32"/>
    </location>
    <ligand>
        <name>UDP-N-acetyl-alpha-D-muramoyl-L-alanyl-D-glutamate</name>
        <dbReference type="ChEBI" id="CHEBI:83900"/>
    </ligand>
</feature>
<comment type="caution">
    <text evidence="8">Lacks conserved residue(s) required for the propagation of feature annotation.</text>
</comment>
<dbReference type="InterPro" id="IPR036565">
    <property type="entry name" value="Mur-like_cat_sf"/>
</dbReference>
<protein>
    <recommendedName>
        <fullName evidence="8">UDP-N-acetylmuramoyl-L-alanyl-D-glutamate--2,6-diaminopimelate ligase</fullName>
        <ecNumber evidence="8">6.3.2.13</ecNumber>
    </recommendedName>
    <alternativeName>
        <fullName evidence="8">Meso-A2pm-adding enzyme</fullName>
    </alternativeName>
    <alternativeName>
        <fullName evidence="8">Meso-diaminopimelate-adding enzyme</fullName>
    </alternativeName>
    <alternativeName>
        <fullName evidence="8">UDP-MurNAc-L-Ala-D-Glu:meso-diaminopimelate ligase</fullName>
    </alternativeName>
    <alternativeName>
        <fullName evidence="8">UDP-MurNAc-tripeptide synthetase</fullName>
    </alternativeName>
    <alternativeName>
        <fullName evidence="8">UDP-N-acetylmuramyl-tripeptide synthetase</fullName>
    </alternativeName>
</protein>
<feature type="binding site" evidence="8">
    <location>
        <position position="467"/>
    </location>
    <ligand>
        <name>meso-2,6-diaminopimelate</name>
        <dbReference type="ChEBI" id="CHEBI:57791"/>
    </ligand>
</feature>
<comment type="similarity">
    <text evidence="2 8">Belongs to the MurCDEF family. MurE subfamily.</text>
</comment>
<name>A0ABV8GUH3_9BACI</name>
<comment type="catalytic activity">
    <reaction evidence="8">
        <text>UDP-N-acetyl-alpha-D-muramoyl-L-alanyl-D-glutamate + meso-2,6-diaminopimelate + ATP = UDP-N-acetyl-alpha-D-muramoyl-L-alanyl-gamma-D-glutamyl-meso-2,6-diaminopimelate + ADP + phosphate + H(+)</text>
        <dbReference type="Rhea" id="RHEA:23676"/>
        <dbReference type="ChEBI" id="CHEBI:15378"/>
        <dbReference type="ChEBI" id="CHEBI:30616"/>
        <dbReference type="ChEBI" id="CHEBI:43474"/>
        <dbReference type="ChEBI" id="CHEBI:57791"/>
        <dbReference type="ChEBI" id="CHEBI:83900"/>
        <dbReference type="ChEBI" id="CHEBI:83905"/>
        <dbReference type="ChEBI" id="CHEBI:456216"/>
        <dbReference type="EC" id="6.3.2.13"/>
    </reaction>
</comment>
<dbReference type="Pfam" id="PF01225">
    <property type="entry name" value="Mur_ligase"/>
    <property type="match status" value="1"/>
</dbReference>
<dbReference type="NCBIfam" id="TIGR01085">
    <property type="entry name" value="murE"/>
    <property type="match status" value="1"/>
</dbReference>
<dbReference type="Pfam" id="PF02875">
    <property type="entry name" value="Mur_ligase_C"/>
    <property type="match status" value="1"/>
</dbReference>
<comment type="subcellular location">
    <subcellularLocation>
        <location evidence="8 9">Cytoplasm</location>
    </subcellularLocation>
</comment>
<keyword evidence="8" id="KW-0547">Nucleotide-binding</keyword>
<feature type="binding site" evidence="8">
    <location>
        <position position="153"/>
    </location>
    <ligand>
        <name>UDP-N-acetyl-alpha-D-muramoyl-L-alanyl-D-glutamate</name>
        <dbReference type="ChEBI" id="CHEBI:83900"/>
    </ligand>
</feature>
<evidence type="ECO:0000259" key="10">
    <source>
        <dbReference type="Pfam" id="PF01225"/>
    </source>
</evidence>
<dbReference type="InterPro" id="IPR005761">
    <property type="entry name" value="UDP-N-AcMur-Glu-dNH2Pim_ligase"/>
</dbReference>
<feature type="binding site" evidence="8">
    <location>
        <begin position="112"/>
        <end position="118"/>
    </location>
    <ligand>
        <name>ATP</name>
        <dbReference type="ChEBI" id="CHEBI:30616"/>
    </ligand>
</feature>
<dbReference type="PANTHER" id="PTHR23135:SF4">
    <property type="entry name" value="UDP-N-ACETYLMURAMOYL-L-ALANYL-D-GLUTAMATE--2,6-DIAMINOPIMELATE LIGASE MURE HOMOLOG, CHLOROPLASTIC"/>
    <property type="match status" value="1"/>
</dbReference>
<feature type="domain" description="Mur ligase C-terminal" evidence="11">
    <location>
        <begin position="338"/>
        <end position="465"/>
    </location>
</feature>
<keyword evidence="4 8" id="KW-0133">Cell shape</keyword>
<proteinExistence type="inferred from homology"/>
<evidence type="ECO:0000259" key="12">
    <source>
        <dbReference type="Pfam" id="PF08245"/>
    </source>
</evidence>
<feature type="modified residue" description="N6-carboxylysine" evidence="8">
    <location>
        <position position="221"/>
    </location>
</feature>
<dbReference type="GO" id="GO:0008765">
    <property type="term" value="F:UDP-N-acetylmuramoylalanyl-D-glutamate-2,6-diaminopimelate ligase activity"/>
    <property type="evidence" value="ECO:0007669"/>
    <property type="project" value="UniProtKB-EC"/>
</dbReference>